<dbReference type="EMBL" id="JAKTMA010000014">
    <property type="protein sequence ID" value="MCR0232973.1"/>
    <property type="molecule type" value="Genomic_DNA"/>
</dbReference>
<dbReference type="Proteomes" id="UP001203972">
    <property type="component" value="Unassembled WGS sequence"/>
</dbReference>
<dbReference type="AlphaFoldDB" id="A0AAP2XW27"/>
<accession>A0AAP2XW27</accession>
<proteinExistence type="predicted"/>
<dbReference type="Gene3D" id="3.30.559.30">
    <property type="entry name" value="Nonribosomal peptide synthetase, condensation domain"/>
    <property type="match status" value="1"/>
</dbReference>
<dbReference type="PANTHER" id="PTHR28037:SF1">
    <property type="entry name" value="ALCOHOL O-ACETYLTRANSFERASE 1-RELATED"/>
    <property type="match status" value="1"/>
</dbReference>
<comment type="caution">
    <text evidence="1">The sequence shown here is derived from an EMBL/GenBank/DDBJ whole genome shotgun (WGS) entry which is preliminary data.</text>
</comment>
<dbReference type="RefSeq" id="WP_008818721.1">
    <property type="nucleotide sequence ID" value="NZ_AP025565.1"/>
</dbReference>
<name>A0AAP2XW27_CLOIN</name>
<evidence type="ECO:0000313" key="1">
    <source>
        <dbReference type="EMBL" id="MCR0232973.1"/>
    </source>
</evidence>
<dbReference type="SUPFAM" id="SSF52777">
    <property type="entry name" value="CoA-dependent acyltransferases"/>
    <property type="match status" value="2"/>
</dbReference>
<evidence type="ECO:0000313" key="2">
    <source>
        <dbReference type="Proteomes" id="UP001203972"/>
    </source>
</evidence>
<organism evidence="1 2">
    <name type="scientific">Clostridium innocuum</name>
    <dbReference type="NCBI Taxonomy" id="1522"/>
    <lineage>
        <taxon>Bacteria</taxon>
        <taxon>Bacillati</taxon>
        <taxon>Bacillota</taxon>
        <taxon>Clostridia</taxon>
        <taxon>Eubacteriales</taxon>
        <taxon>Clostridiaceae</taxon>
        <taxon>Clostridium</taxon>
    </lineage>
</organism>
<reference evidence="1" key="1">
    <citation type="journal article" date="2022" name="Clin. Infect. Dis.">
        <title>Association between Clostridium innocuum and antibiotic-associated diarrhea in adults and children: A cross-sectional study and comparative genomics analysis.</title>
        <authorList>
            <person name="Cherny K.E."/>
            <person name="Muscat E.B."/>
            <person name="Balaji A."/>
            <person name="Mukherjee J."/>
            <person name="Ozer E.A."/>
            <person name="Angarone M.P."/>
            <person name="Hauser A.R."/>
            <person name="Sichel J.S."/>
            <person name="Amponsah E."/>
            <person name="Kociolek L.K."/>
        </authorList>
    </citation>
    <scope>NUCLEOTIDE SEQUENCE</scope>
    <source>
        <strain evidence="1">NU1-AC-029v</strain>
    </source>
</reference>
<dbReference type="PANTHER" id="PTHR28037">
    <property type="entry name" value="ALCOHOL O-ACETYLTRANSFERASE 1-RELATED"/>
    <property type="match status" value="1"/>
</dbReference>
<gene>
    <name evidence="1" type="ORF">MKC95_09375</name>
</gene>
<sequence>MKYSAGMLDLLEALTLPEQPVLFLKLTIQPHICMERLKDAVSQCIAFLPELALRYDEKHNCWRKQKDDTFSMIQEVEDFDFSSWDIEHHAQLCIQIIHKEQQDLVCIGYSHILCDGDGATQILRLLTACYRQETVSFQNCRTPESLPIIKLKKIKTKRRKTIPAALPFAPHPLHTSELHQSIPRKLLQQICPSACTVNDVLLCAYAQTLHSISAANAVTIPCPVNLRSYLQKKPSWSIANFVGDFQVTLHGLDHRDWRELLADVHQQMQEEKARCSDLHTIQLLHPIMKHLPLAVTKAVAKAGFHSPEISYTNLGKIDAASIYFDDCTITQLYLLGRARIYPSFQISVSTWKDTCTLACHVTGDTLQLMHAQKILTTMCRLLHTYAGQPVSESKTE</sequence>
<protein>
    <recommendedName>
        <fullName evidence="3">Condensation domain-containing protein</fullName>
    </recommendedName>
</protein>
<evidence type="ECO:0008006" key="3">
    <source>
        <dbReference type="Google" id="ProtNLM"/>
    </source>
</evidence>
<dbReference type="InterPro" id="IPR052058">
    <property type="entry name" value="Alcohol_O-acetyltransferase"/>
</dbReference>